<organism evidence="1 2">
    <name type="scientific">Arctium lappa</name>
    <name type="common">Greater burdock</name>
    <name type="synonym">Lappa major</name>
    <dbReference type="NCBI Taxonomy" id="4217"/>
    <lineage>
        <taxon>Eukaryota</taxon>
        <taxon>Viridiplantae</taxon>
        <taxon>Streptophyta</taxon>
        <taxon>Embryophyta</taxon>
        <taxon>Tracheophyta</taxon>
        <taxon>Spermatophyta</taxon>
        <taxon>Magnoliopsida</taxon>
        <taxon>eudicotyledons</taxon>
        <taxon>Gunneridae</taxon>
        <taxon>Pentapetalae</taxon>
        <taxon>asterids</taxon>
        <taxon>campanulids</taxon>
        <taxon>Asterales</taxon>
        <taxon>Asteraceae</taxon>
        <taxon>Carduoideae</taxon>
        <taxon>Cardueae</taxon>
        <taxon>Arctiinae</taxon>
        <taxon>Arctium</taxon>
    </lineage>
</organism>
<dbReference type="EMBL" id="CM042054">
    <property type="protein sequence ID" value="KAI3707083.1"/>
    <property type="molecule type" value="Genomic_DNA"/>
</dbReference>
<reference evidence="2" key="1">
    <citation type="journal article" date="2022" name="Mol. Ecol. Resour.">
        <title>The genomes of chicory, endive, great burdock and yacon provide insights into Asteraceae palaeo-polyploidization history and plant inulin production.</title>
        <authorList>
            <person name="Fan W."/>
            <person name="Wang S."/>
            <person name="Wang H."/>
            <person name="Wang A."/>
            <person name="Jiang F."/>
            <person name="Liu H."/>
            <person name="Zhao H."/>
            <person name="Xu D."/>
            <person name="Zhang Y."/>
        </authorList>
    </citation>
    <scope>NUCLEOTIDE SEQUENCE [LARGE SCALE GENOMIC DNA]</scope>
    <source>
        <strain evidence="2">cv. Niubang</strain>
    </source>
</reference>
<sequence length="105" mass="11885">MMALAQASFSPQLQDFECPLKPGACHEHAKVVLCERKVTEQRRLECEQKGTQTTLCVSHRERMAHYACPTGNAWHTMRVPQGTHSTLCVSQRERIVYYALPKGNA</sequence>
<evidence type="ECO:0000313" key="1">
    <source>
        <dbReference type="EMBL" id="KAI3707083.1"/>
    </source>
</evidence>
<gene>
    <name evidence="1" type="ORF">L6452_25291</name>
</gene>
<proteinExistence type="predicted"/>
<keyword evidence="2" id="KW-1185">Reference proteome</keyword>
<reference evidence="1 2" key="2">
    <citation type="journal article" date="2022" name="Mol. Ecol. Resour.">
        <title>The genomes of chicory, endive, great burdock and yacon provide insights into Asteraceae paleo-polyploidization history and plant inulin production.</title>
        <authorList>
            <person name="Fan W."/>
            <person name="Wang S."/>
            <person name="Wang H."/>
            <person name="Wang A."/>
            <person name="Jiang F."/>
            <person name="Liu H."/>
            <person name="Zhao H."/>
            <person name="Xu D."/>
            <person name="Zhang Y."/>
        </authorList>
    </citation>
    <scope>NUCLEOTIDE SEQUENCE [LARGE SCALE GENOMIC DNA]</scope>
    <source>
        <strain evidence="2">cv. Niubang</strain>
    </source>
</reference>
<accession>A0ACB9AB60</accession>
<comment type="caution">
    <text evidence="1">The sequence shown here is derived from an EMBL/GenBank/DDBJ whole genome shotgun (WGS) entry which is preliminary data.</text>
</comment>
<name>A0ACB9AB60_ARCLA</name>
<protein>
    <submittedName>
        <fullName evidence="1">Uncharacterized protein</fullName>
    </submittedName>
</protein>
<evidence type="ECO:0000313" key="2">
    <source>
        <dbReference type="Proteomes" id="UP001055879"/>
    </source>
</evidence>
<dbReference type="Proteomes" id="UP001055879">
    <property type="component" value="Linkage Group LG08"/>
</dbReference>